<protein>
    <submittedName>
        <fullName evidence="1">Uncharacterized protein</fullName>
    </submittedName>
</protein>
<evidence type="ECO:0000313" key="2">
    <source>
        <dbReference type="Proteomes" id="UP001145742"/>
    </source>
</evidence>
<dbReference type="EMBL" id="WHWB01034514">
    <property type="protein sequence ID" value="KAJ7408852.1"/>
    <property type="molecule type" value="Genomic_DNA"/>
</dbReference>
<accession>A0ABQ9CZ72</accession>
<proteinExistence type="predicted"/>
<keyword evidence="2" id="KW-1185">Reference proteome</keyword>
<evidence type="ECO:0000313" key="1">
    <source>
        <dbReference type="EMBL" id="KAJ7408852.1"/>
    </source>
</evidence>
<reference evidence="1" key="1">
    <citation type="submission" date="2019-10" db="EMBL/GenBank/DDBJ databases">
        <authorList>
            <person name="Soares A.E.R."/>
            <person name="Aleixo A."/>
            <person name="Schneider P."/>
            <person name="Miyaki C.Y."/>
            <person name="Schneider M.P."/>
            <person name="Mello C."/>
            <person name="Vasconcelos A.T.R."/>
        </authorList>
    </citation>
    <scope>NUCLEOTIDE SEQUENCE</scope>
    <source>
        <tissue evidence="1">Muscle</tissue>
    </source>
</reference>
<comment type="caution">
    <text evidence="1">The sequence shown here is derived from an EMBL/GenBank/DDBJ whole genome shotgun (WGS) entry which is preliminary data.</text>
</comment>
<dbReference type="Proteomes" id="UP001145742">
    <property type="component" value="Unassembled WGS sequence"/>
</dbReference>
<name>A0ABQ9CZ72_9PASS</name>
<gene>
    <name evidence="1" type="ORF">WISP_118260</name>
</gene>
<sequence>MWPEICPVEKGLGVLVNSQQCVQVVKANGILACIRNSVASRTRAVIIPLYSALVRPDLKCCVQFCVPHYKKDMEVPKCVQRKATELDKGLEHKFYEKWLRELGLFSMKKRRLRGDISTLCNHLKGDYGQAEGQFLLPDNY</sequence>
<dbReference type="PANTHER" id="PTHR33332">
    <property type="entry name" value="REVERSE TRANSCRIPTASE DOMAIN-CONTAINING PROTEIN"/>
    <property type="match status" value="1"/>
</dbReference>
<organism evidence="1 2">
    <name type="scientific">Willisornis vidua</name>
    <name type="common">Xingu scale-backed antbird</name>
    <dbReference type="NCBI Taxonomy" id="1566151"/>
    <lineage>
        <taxon>Eukaryota</taxon>
        <taxon>Metazoa</taxon>
        <taxon>Chordata</taxon>
        <taxon>Craniata</taxon>
        <taxon>Vertebrata</taxon>
        <taxon>Euteleostomi</taxon>
        <taxon>Archelosauria</taxon>
        <taxon>Archosauria</taxon>
        <taxon>Dinosauria</taxon>
        <taxon>Saurischia</taxon>
        <taxon>Theropoda</taxon>
        <taxon>Coelurosauria</taxon>
        <taxon>Aves</taxon>
        <taxon>Neognathae</taxon>
        <taxon>Neoaves</taxon>
        <taxon>Telluraves</taxon>
        <taxon>Australaves</taxon>
        <taxon>Passeriformes</taxon>
        <taxon>Thamnophilidae</taxon>
        <taxon>Willisornis</taxon>
    </lineage>
</organism>